<dbReference type="EMBL" id="CP013236">
    <property type="protein sequence ID" value="AMP17040.1"/>
    <property type="molecule type" value="Genomic_DNA"/>
</dbReference>
<organism evidence="1 2">
    <name type="scientific">Collimonas pratensis</name>
    <dbReference type="NCBI Taxonomy" id="279113"/>
    <lineage>
        <taxon>Bacteria</taxon>
        <taxon>Pseudomonadati</taxon>
        <taxon>Pseudomonadota</taxon>
        <taxon>Betaproteobacteria</taxon>
        <taxon>Burkholderiales</taxon>
        <taxon>Oxalobacteraceae</taxon>
        <taxon>Collimonas</taxon>
    </lineage>
</organism>
<name>A0ABM5ZCT6_9BURK</name>
<sequence>MTFGNRFRGKEVFMCHCKLQQKTSGDHVAVKPVEPATL</sequence>
<evidence type="ECO:0000313" key="2">
    <source>
        <dbReference type="Proteomes" id="UP000074914"/>
    </source>
</evidence>
<dbReference type="Proteomes" id="UP000074914">
    <property type="component" value="Chromosome"/>
</dbReference>
<gene>
    <name evidence="1" type="ORF">CPter291_4827</name>
</gene>
<proteinExistence type="predicted"/>
<accession>A0ABM5ZCT6</accession>
<protein>
    <submittedName>
        <fullName evidence="1">Uncharacterized protein</fullName>
    </submittedName>
</protein>
<reference evidence="1 2" key="1">
    <citation type="submission" date="2015-11" db="EMBL/GenBank/DDBJ databases">
        <title>Exploring the genomic traits of fungus-feeding bacterial genus Collimonas.</title>
        <authorList>
            <person name="Song C."/>
            <person name="Schmidt R."/>
            <person name="de Jager V."/>
            <person name="Krzyzanowska D."/>
            <person name="Jongedijk E."/>
            <person name="Cankar K."/>
            <person name="Beekwilder J."/>
            <person name="van Veen A."/>
            <person name="de Boer W."/>
            <person name="van Veen J.A."/>
            <person name="Garbeva P."/>
        </authorList>
    </citation>
    <scope>NUCLEOTIDE SEQUENCE [LARGE SCALE GENOMIC DNA]</scope>
    <source>
        <strain evidence="1 2">Ter291</strain>
    </source>
</reference>
<evidence type="ECO:0000313" key="1">
    <source>
        <dbReference type="EMBL" id="AMP17040.1"/>
    </source>
</evidence>
<keyword evidence="2" id="KW-1185">Reference proteome</keyword>